<reference evidence="2" key="1">
    <citation type="submission" date="2016-11" db="UniProtKB">
        <authorList>
            <consortium name="WormBaseParasite"/>
        </authorList>
    </citation>
    <scope>IDENTIFICATION</scope>
</reference>
<dbReference type="AlphaFoldDB" id="A0A1I7X0R1"/>
<accession>A0A1I7X0R1</accession>
<dbReference type="GO" id="GO:0016791">
    <property type="term" value="F:phosphatase activity"/>
    <property type="evidence" value="ECO:0007669"/>
    <property type="project" value="UniProtKB-ARBA"/>
</dbReference>
<name>A0A1I7X0R1_HETBA</name>
<evidence type="ECO:0000313" key="2">
    <source>
        <dbReference type="WBParaSite" id="Hba_11028"/>
    </source>
</evidence>
<sequence length="142" mass="16303">MVQIAVLQPTCLPIDRPVTDYLNDTPITNMGEILARLVGRSIFISGYCPGKVFATNAYYAVHHTDRIEPGLFENVSLYPNGPPILATPSQRSSFPVDDQYRSLMNFGDNNRGWYPNLYAIPPVNYENFTTQFKYEFLFRRRN</sequence>
<evidence type="ECO:0000313" key="1">
    <source>
        <dbReference type="Proteomes" id="UP000095283"/>
    </source>
</evidence>
<dbReference type="Gene3D" id="3.40.50.1240">
    <property type="entry name" value="Phosphoglycerate mutase-like"/>
    <property type="match status" value="1"/>
</dbReference>
<keyword evidence="1" id="KW-1185">Reference proteome</keyword>
<organism evidence="1 2">
    <name type="scientific">Heterorhabditis bacteriophora</name>
    <name type="common">Entomopathogenic nematode worm</name>
    <dbReference type="NCBI Taxonomy" id="37862"/>
    <lineage>
        <taxon>Eukaryota</taxon>
        <taxon>Metazoa</taxon>
        <taxon>Ecdysozoa</taxon>
        <taxon>Nematoda</taxon>
        <taxon>Chromadorea</taxon>
        <taxon>Rhabditida</taxon>
        <taxon>Rhabditina</taxon>
        <taxon>Rhabditomorpha</taxon>
        <taxon>Strongyloidea</taxon>
        <taxon>Heterorhabditidae</taxon>
        <taxon>Heterorhabditis</taxon>
    </lineage>
</organism>
<dbReference type="InterPro" id="IPR029033">
    <property type="entry name" value="His_PPase_superfam"/>
</dbReference>
<dbReference type="WBParaSite" id="Hba_11028">
    <property type="protein sequence ID" value="Hba_11028"/>
    <property type="gene ID" value="Hba_11028"/>
</dbReference>
<proteinExistence type="predicted"/>
<protein>
    <submittedName>
        <fullName evidence="2">Uncharacterized protein</fullName>
    </submittedName>
</protein>
<dbReference type="Proteomes" id="UP000095283">
    <property type="component" value="Unplaced"/>
</dbReference>